<dbReference type="VEuPathDB" id="ToxoDB:CSUI_000727"/>
<evidence type="ECO:0000313" key="5">
    <source>
        <dbReference type="Proteomes" id="UP000221165"/>
    </source>
</evidence>
<dbReference type="SMART" id="SM00179">
    <property type="entry name" value="EGF_CA"/>
    <property type="match status" value="2"/>
</dbReference>
<comment type="caution">
    <text evidence="4">The sequence shown here is derived from an EMBL/GenBank/DDBJ whole genome shotgun (WGS) entry which is preliminary data.</text>
</comment>
<evidence type="ECO:0000259" key="3">
    <source>
        <dbReference type="PROSITE" id="PS50026"/>
    </source>
</evidence>
<dbReference type="AlphaFoldDB" id="A0A2C6LF13"/>
<protein>
    <submittedName>
        <fullName evidence="4">Egf family domain-containing protein</fullName>
    </submittedName>
</protein>
<gene>
    <name evidence="4" type="ORF">CSUI_000727</name>
</gene>
<feature type="domain" description="EGF-like" evidence="3">
    <location>
        <begin position="203"/>
        <end position="242"/>
    </location>
</feature>
<sequence>MAFARFPHPFEMEPCSVVTAHARVHDSFKCSPGLEHATRAAQSPSSATYCRSSSFRKCRVSHVRLVRLVLGLPTLLAATCTSSASAAITLPSQAEWVCRISEAGQRCGDVYENAVTHQKGGICRKGYCCAKFAVANNLFGDICTDDQTACRSKNEPYSDGKCSLEEKCSACAQAAKCKYDNSSNGGVYCHCEPPGEGTGKTCKVDPCRGRPCVNGTCKPRQDDPSDFKCSCLPGYVAVKDASGYAKSCVDVCSTGVCGDGALACYNGETTYTCACKPGYVNLSINGNDSCVRPNFCDVQPCGDSEAVKSCKMISNTEYECECQAEFALTTVLGRKTCTRKLSN</sequence>
<dbReference type="InterPro" id="IPR001881">
    <property type="entry name" value="EGF-like_Ca-bd_dom"/>
</dbReference>
<dbReference type="PROSITE" id="PS50026">
    <property type="entry name" value="EGF_3"/>
    <property type="match status" value="1"/>
</dbReference>
<proteinExistence type="predicted"/>
<keyword evidence="2" id="KW-0245">EGF-like domain</keyword>
<feature type="disulfide bond" evidence="2">
    <location>
        <begin position="207"/>
        <end position="217"/>
    </location>
</feature>
<dbReference type="SMART" id="SM00181">
    <property type="entry name" value="EGF"/>
    <property type="match status" value="3"/>
</dbReference>
<dbReference type="Gene3D" id="2.90.20.10">
    <property type="entry name" value="Plasmodium vivax P25 domain"/>
    <property type="match status" value="1"/>
</dbReference>
<comment type="caution">
    <text evidence="2">Lacks conserved residue(s) required for the propagation of feature annotation.</text>
</comment>
<dbReference type="Proteomes" id="UP000221165">
    <property type="component" value="Unassembled WGS sequence"/>
</dbReference>
<keyword evidence="5" id="KW-1185">Reference proteome</keyword>
<evidence type="ECO:0000313" key="4">
    <source>
        <dbReference type="EMBL" id="PHJ25415.1"/>
    </source>
</evidence>
<dbReference type="InterPro" id="IPR000742">
    <property type="entry name" value="EGF"/>
</dbReference>
<dbReference type="RefSeq" id="XP_067927062.1">
    <property type="nucleotide sequence ID" value="XM_068060958.1"/>
</dbReference>
<dbReference type="GeneID" id="94424169"/>
<dbReference type="EMBL" id="MIGC01000284">
    <property type="protein sequence ID" value="PHJ25415.1"/>
    <property type="molecule type" value="Genomic_DNA"/>
</dbReference>
<name>A0A2C6LF13_9APIC</name>
<dbReference type="OrthoDB" id="430340at2759"/>
<organism evidence="4 5">
    <name type="scientific">Cystoisospora suis</name>
    <dbReference type="NCBI Taxonomy" id="483139"/>
    <lineage>
        <taxon>Eukaryota</taxon>
        <taxon>Sar</taxon>
        <taxon>Alveolata</taxon>
        <taxon>Apicomplexa</taxon>
        <taxon>Conoidasida</taxon>
        <taxon>Coccidia</taxon>
        <taxon>Eucoccidiorida</taxon>
        <taxon>Eimeriorina</taxon>
        <taxon>Sarcocystidae</taxon>
        <taxon>Cystoisospora</taxon>
    </lineage>
</organism>
<keyword evidence="1 2" id="KW-1015">Disulfide bond</keyword>
<accession>A0A2C6LF13</accession>
<evidence type="ECO:0000256" key="1">
    <source>
        <dbReference type="ARBA" id="ARBA00023157"/>
    </source>
</evidence>
<feature type="disulfide bond" evidence="2">
    <location>
        <begin position="212"/>
        <end position="229"/>
    </location>
</feature>
<dbReference type="GO" id="GO:0005509">
    <property type="term" value="F:calcium ion binding"/>
    <property type="evidence" value="ECO:0007669"/>
    <property type="project" value="InterPro"/>
</dbReference>
<reference evidence="4 5" key="1">
    <citation type="journal article" date="2017" name="Int. J. Parasitol.">
        <title>The genome of the protozoan parasite Cystoisospora suis and a reverse vaccinology approach to identify vaccine candidates.</title>
        <authorList>
            <person name="Palmieri N."/>
            <person name="Shrestha A."/>
            <person name="Ruttkowski B."/>
            <person name="Beck T."/>
            <person name="Vogl C."/>
            <person name="Tomley F."/>
            <person name="Blake D.P."/>
            <person name="Joachim A."/>
        </authorList>
    </citation>
    <scope>NUCLEOTIDE SEQUENCE [LARGE SCALE GENOMIC DNA]</scope>
    <source>
        <strain evidence="4 5">Wien I</strain>
    </source>
</reference>
<evidence type="ECO:0000256" key="2">
    <source>
        <dbReference type="PROSITE-ProRule" id="PRU00076"/>
    </source>
</evidence>